<keyword evidence="3" id="KW-1185">Reference proteome</keyword>
<dbReference type="RefSeq" id="WP_093288920.1">
    <property type="nucleotide sequence ID" value="NZ_FOFS01000014.1"/>
</dbReference>
<feature type="signal peptide" evidence="1">
    <location>
        <begin position="1"/>
        <end position="19"/>
    </location>
</feature>
<keyword evidence="1" id="KW-0732">Signal</keyword>
<dbReference type="OrthoDB" id="334910at2"/>
<reference evidence="2 3" key="1">
    <citation type="submission" date="2016-10" db="EMBL/GenBank/DDBJ databases">
        <authorList>
            <person name="de Groot N.N."/>
        </authorList>
    </citation>
    <scope>NUCLEOTIDE SEQUENCE [LARGE SCALE GENOMIC DNA]</scope>
    <source>
        <strain evidence="2 3">DSM 25927</strain>
    </source>
</reference>
<dbReference type="EMBL" id="FOFS01000014">
    <property type="protein sequence ID" value="SER04072.1"/>
    <property type="molecule type" value="Genomic_DNA"/>
</dbReference>
<evidence type="ECO:0000256" key="1">
    <source>
        <dbReference type="SAM" id="SignalP"/>
    </source>
</evidence>
<dbReference type="Pfam" id="PF11220">
    <property type="entry name" value="DUF3015"/>
    <property type="match status" value="1"/>
</dbReference>
<evidence type="ECO:0008006" key="4">
    <source>
        <dbReference type="Google" id="ProtNLM"/>
    </source>
</evidence>
<evidence type="ECO:0000313" key="3">
    <source>
        <dbReference type="Proteomes" id="UP000199233"/>
    </source>
</evidence>
<dbReference type="STRING" id="489703.SAMN04488038_11492"/>
<gene>
    <name evidence="2" type="ORF">SAMN04488038_11492</name>
</gene>
<organism evidence="2 3">
    <name type="scientific">Solimonas aquatica</name>
    <dbReference type="NCBI Taxonomy" id="489703"/>
    <lineage>
        <taxon>Bacteria</taxon>
        <taxon>Pseudomonadati</taxon>
        <taxon>Pseudomonadota</taxon>
        <taxon>Gammaproteobacteria</taxon>
        <taxon>Nevskiales</taxon>
        <taxon>Nevskiaceae</taxon>
        <taxon>Solimonas</taxon>
    </lineage>
</organism>
<dbReference type="AlphaFoldDB" id="A0A1H9KY11"/>
<proteinExistence type="predicted"/>
<feature type="chain" id="PRO_5011789479" description="DUF3015 domain-containing protein" evidence="1">
    <location>
        <begin position="20"/>
        <end position="159"/>
    </location>
</feature>
<sequence>MKKLLALAALTLAPLSAMADHDAGCGVGTHLMAGQTGVMSKLLATYTNGILGNGTFGISSGTLGCNGRDAVTEGAKFTFLSSNLDQLSTEAAIGSGESLSTLAGIYGITDAKDRALFYAMLKNNYTKIFDRADVSSNEIAERVEALMGADQHLARYIQA</sequence>
<name>A0A1H9KY11_9GAMM</name>
<accession>A0A1H9KY11</accession>
<evidence type="ECO:0000313" key="2">
    <source>
        <dbReference type="EMBL" id="SER04072.1"/>
    </source>
</evidence>
<protein>
    <recommendedName>
        <fullName evidence="4">DUF3015 domain-containing protein</fullName>
    </recommendedName>
</protein>
<dbReference type="InterPro" id="IPR021383">
    <property type="entry name" value="DUF3015"/>
</dbReference>
<dbReference type="Proteomes" id="UP000199233">
    <property type="component" value="Unassembled WGS sequence"/>
</dbReference>